<feature type="domain" description="DNA polymerase III delta subunit-like C-terminal" evidence="1">
    <location>
        <begin position="7"/>
        <end position="62"/>
    </location>
</feature>
<accession>X1HIV9</accession>
<dbReference type="Pfam" id="PF21694">
    <property type="entry name" value="DNA_pol3_delta_C"/>
    <property type="match status" value="1"/>
</dbReference>
<dbReference type="SUPFAM" id="SSF48019">
    <property type="entry name" value="post-AAA+ oligomerization domain-like"/>
    <property type="match status" value="1"/>
</dbReference>
<dbReference type="InterPro" id="IPR008921">
    <property type="entry name" value="DNA_pol3_clamp-load_cplx_C"/>
</dbReference>
<feature type="non-terminal residue" evidence="2">
    <location>
        <position position="1"/>
    </location>
</feature>
<sequence>LKGMLYYKRKGLLNTDIAKKMGVMGFIISREINYLSNFSQNELKDRLNLLYDVEVRMKTGGDVNLVLTDLVYNLI</sequence>
<evidence type="ECO:0000259" key="1">
    <source>
        <dbReference type="Pfam" id="PF21694"/>
    </source>
</evidence>
<evidence type="ECO:0000313" key="2">
    <source>
        <dbReference type="EMBL" id="GAH70061.1"/>
    </source>
</evidence>
<name>X1HIV9_9ZZZZ</name>
<dbReference type="AlphaFoldDB" id="X1HIV9"/>
<proteinExistence type="predicted"/>
<dbReference type="GO" id="GO:0006260">
    <property type="term" value="P:DNA replication"/>
    <property type="evidence" value="ECO:0007669"/>
    <property type="project" value="InterPro"/>
</dbReference>
<protein>
    <recommendedName>
        <fullName evidence="1">DNA polymerase III delta subunit-like C-terminal domain-containing protein</fullName>
    </recommendedName>
</protein>
<dbReference type="Gene3D" id="1.20.272.10">
    <property type="match status" value="1"/>
</dbReference>
<dbReference type="GO" id="GO:0003677">
    <property type="term" value="F:DNA binding"/>
    <property type="evidence" value="ECO:0007669"/>
    <property type="project" value="InterPro"/>
</dbReference>
<gene>
    <name evidence="2" type="ORF">S03H2_43399</name>
</gene>
<dbReference type="InterPro" id="IPR048466">
    <property type="entry name" value="DNA_pol3_delta-like_C"/>
</dbReference>
<dbReference type="EMBL" id="BARU01027072">
    <property type="protein sequence ID" value="GAH70061.1"/>
    <property type="molecule type" value="Genomic_DNA"/>
</dbReference>
<reference evidence="2" key="1">
    <citation type="journal article" date="2014" name="Front. Microbiol.">
        <title>High frequency of phylogenetically diverse reductive dehalogenase-homologous genes in deep subseafloor sedimentary metagenomes.</title>
        <authorList>
            <person name="Kawai M."/>
            <person name="Futagami T."/>
            <person name="Toyoda A."/>
            <person name="Takaki Y."/>
            <person name="Nishi S."/>
            <person name="Hori S."/>
            <person name="Arai W."/>
            <person name="Tsubouchi T."/>
            <person name="Morono Y."/>
            <person name="Uchiyama I."/>
            <person name="Ito T."/>
            <person name="Fujiyama A."/>
            <person name="Inagaki F."/>
            <person name="Takami H."/>
        </authorList>
    </citation>
    <scope>NUCLEOTIDE SEQUENCE</scope>
    <source>
        <strain evidence="2">Expedition CK06-06</strain>
    </source>
</reference>
<comment type="caution">
    <text evidence="2">The sequence shown here is derived from an EMBL/GenBank/DDBJ whole genome shotgun (WGS) entry which is preliminary data.</text>
</comment>
<organism evidence="2">
    <name type="scientific">marine sediment metagenome</name>
    <dbReference type="NCBI Taxonomy" id="412755"/>
    <lineage>
        <taxon>unclassified sequences</taxon>
        <taxon>metagenomes</taxon>
        <taxon>ecological metagenomes</taxon>
    </lineage>
</organism>